<proteinExistence type="inferred from homology"/>
<dbReference type="GO" id="GO:0051536">
    <property type="term" value="F:iron-sulfur cluster binding"/>
    <property type="evidence" value="ECO:0007669"/>
    <property type="project" value="UniProtKB-KW"/>
</dbReference>
<keyword evidence="7" id="KW-1185">Reference proteome</keyword>
<dbReference type="AlphaFoldDB" id="A0A415E7Z5"/>
<gene>
    <name evidence="6" type="ORF">DW099_04470</name>
</gene>
<evidence type="ECO:0000313" key="6">
    <source>
        <dbReference type="EMBL" id="RHJ89824.1"/>
    </source>
</evidence>
<dbReference type="Pfam" id="PF06050">
    <property type="entry name" value="HGD-D"/>
    <property type="match status" value="1"/>
</dbReference>
<dbReference type="Gene3D" id="1.20.1270.370">
    <property type="match status" value="1"/>
</dbReference>
<evidence type="ECO:0000256" key="2">
    <source>
        <dbReference type="ARBA" id="ARBA00005806"/>
    </source>
</evidence>
<comment type="cofactor">
    <cofactor evidence="1">
        <name>[4Fe-4S] cluster</name>
        <dbReference type="ChEBI" id="CHEBI:49883"/>
    </cofactor>
</comment>
<organism evidence="6 7">
    <name type="scientific">Emergencia timonensis</name>
    <dbReference type="NCBI Taxonomy" id="1776384"/>
    <lineage>
        <taxon>Bacteria</taxon>
        <taxon>Bacillati</taxon>
        <taxon>Bacillota</taxon>
        <taxon>Clostridia</taxon>
        <taxon>Peptostreptococcales</taxon>
        <taxon>Anaerovoracaceae</taxon>
        <taxon>Emergencia</taxon>
    </lineage>
</organism>
<evidence type="ECO:0000256" key="5">
    <source>
        <dbReference type="ARBA" id="ARBA00023014"/>
    </source>
</evidence>
<dbReference type="Gene3D" id="3.40.50.11890">
    <property type="match status" value="1"/>
</dbReference>
<dbReference type="InterPro" id="IPR010327">
    <property type="entry name" value="FldB/FldC_alpha/beta"/>
</dbReference>
<dbReference type="PANTHER" id="PTHR30548:SF5">
    <property type="entry name" value="SUBUNIT OF OXYGEN-SENSITIVE 2-HYDROXYISOCAPROYL-COA DEHYDRATASE"/>
    <property type="match status" value="1"/>
</dbReference>
<keyword evidence="5" id="KW-0411">Iron-sulfur</keyword>
<dbReference type="RefSeq" id="WP_118333850.1">
    <property type="nucleotide sequence ID" value="NZ_AP025567.1"/>
</dbReference>
<name>A0A415E7Z5_9FIRM</name>
<evidence type="ECO:0000256" key="3">
    <source>
        <dbReference type="ARBA" id="ARBA00022723"/>
    </source>
</evidence>
<protein>
    <submittedName>
        <fullName evidence="6">2-hydroxyacyl-CoA dehydratase</fullName>
    </submittedName>
</protein>
<sequence length="376" mass="43012">MSYLNTIEKLCAAALHPGKTIVNTKKETGKELVGCFPIHTPEEIVYAAGCVPIGMWGGRTEIQLADKYLQSFCCSIMRANVEFAMRGTYDMLKAVIIPTFCDTMKCIVENMKLAMPKVPTIAMAYPQHRTLQAGMEYTVSEIKRVRHELELILGKIITENQIEEAFSIYEKYRRTMRRFSETSAEHPEIITARKRHLLIKAGQFMDKAIYTEMIEEIIQGLEGEPSSGYQGTRVVVTGLLSEPIEMLDIFDENQITIAADDLSLGSRLWRTQARKDVTDVFQKMAYRVADQEGDTFLYDPEKKKGQMLIDMAEECRADGIVVLMMKFCDPEEYDYPIYKEEVEAASVPMLYLEIDQQLTSFEQIRTRVQSFTEMLL</sequence>
<dbReference type="PANTHER" id="PTHR30548">
    <property type="entry name" value="2-HYDROXYGLUTARYL-COA DEHYDRATASE, D-COMPONENT-RELATED"/>
    <property type="match status" value="1"/>
</dbReference>
<dbReference type="GO" id="GO:0016836">
    <property type="term" value="F:hydro-lyase activity"/>
    <property type="evidence" value="ECO:0007669"/>
    <property type="project" value="UniProtKB-ARBA"/>
</dbReference>
<reference evidence="6 7" key="1">
    <citation type="submission" date="2018-08" db="EMBL/GenBank/DDBJ databases">
        <title>A genome reference for cultivated species of the human gut microbiota.</title>
        <authorList>
            <person name="Zou Y."/>
            <person name="Xue W."/>
            <person name="Luo G."/>
        </authorList>
    </citation>
    <scope>NUCLEOTIDE SEQUENCE [LARGE SCALE GENOMIC DNA]</scope>
    <source>
        <strain evidence="6 7">AM07-24</strain>
    </source>
</reference>
<dbReference type="OrthoDB" id="355459at2"/>
<dbReference type="STRING" id="1776384.GCA_900086585_03182"/>
<evidence type="ECO:0000256" key="4">
    <source>
        <dbReference type="ARBA" id="ARBA00023004"/>
    </source>
</evidence>
<keyword evidence="3" id="KW-0479">Metal-binding</keyword>
<dbReference type="Proteomes" id="UP000284841">
    <property type="component" value="Unassembled WGS sequence"/>
</dbReference>
<accession>A0A415E7Z5</accession>
<evidence type="ECO:0000313" key="7">
    <source>
        <dbReference type="Proteomes" id="UP000284841"/>
    </source>
</evidence>
<comment type="caution">
    <text evidence="6">The sequence shown here is derived from an EMBL/GenBank/DDBJ whole genome shotgun (WGS) entry which is preliminary data.</text>
</comment>
<dbReference type="EMBL" id="QRMS01000001">
    <property type="protein sequence ID" value="RHJ89824.1"/>
    <property type="molecule type" value="Genomic_DNA"/>
</dbReference>
<evidence type="ECO:0000256" key="1">
    <source>
        <dbReference type="ARBA" id="ARBA00001966"/>
    </source>
</evidence>
<dbReference type="Gene3D" id="3.40.50.11900">
    <property type="match status" value="1"/>
</dbReference>
<dbReference type="GO" id="GO:0046872">
    <property type="term" value="F:metal ion binding"/>
    <property type="evidence" value="ECO:0007669"/>
    <property type="project" value="UniProtKB-KW"/>
</dbReference>
<keyword evidence="4" id="KW-0408">Iron</keyword>
<comment type="similarity">
    <text evidence="2">Belongs to the FldB/FldC dehydratase alpha/beta subunit family.</text>
</comment>